<dbReference type="GeneID" id="59236183"/>
<gene>
    <name evidence="4" type="ORF">HG535_0D01670</name>
</gene>
<dbReference type="GO" id="GO:0006606">
    <property type="term" value="P:protein import into nucleus"/>
    <property type="evidence" value="ECO:0007669"/>
    <property type="project" value="InterPro"/>
</dbReference>
<evidence type="ECO:0000256" key="2">
    <source>
        <dbReference type="SAM" id="MobiDB-lite"/>
    </source>
</evidence>
<keyword evidence="5" id="KW-1185">Reference proteome</keyword>
<evidence type="ECO:0000256" key="1">
    <source>
        <dbReference type="ARBA" id="ARBA00010218"/>
    </source>
</evidence>
<dbReference type="Pfam" id="PF08574">
    <property type="entry name" value="Iwr1"/>
    <property type="match status" value="1"/>
</dbReference>
<dbReference type="GO" id="GO:0005737">
    <property type="term" value="C:cytoplasm"/>
    <property type="evidence" value="ECO:0007669"/>
    <property type="project" value="TreeGrafter"/>
</dbReference>
<dbReference type="EMBL" id="CP058607">
    <property type="protein sequence ID" value="QLG72459.1"/>
    <property type="molecule type" value="Genomic_DNA"/>
</dbReference>
<dbReference type="PANTHER" id="PTHR28063:SF1">
    <property type="entry name" value="RNA POLYMERASE II NUCLEAR LOCALIZATION PROTEIN IWR1"/>
    <property type="match status" value="1"/>
</dbReference>
<feature type="compositionally biased region" description="Basic residues" evidence="2">
    <location>
        <begin position="135"/>
        <end position="144"/>
    </location>
</feature>
<dbReference type="KEGG" id="zmk:HG535_0D01670"/>
<dbReference type="OrthoDB" id="6255506at2759"/>
<feature type="region of interest" description="Disordered" evidence="2">
    <location>
        <begin position="195"/>
        <end position="231"/>
    </location>
</feature>
<dbReference type="PANTHER" id="PTHR28063">
    <property type="entry name" value="RNA POLYMERASE II NUCLEAR LOCALIZATION PROTEIN IWR1"/>
    <property type="match status" value="1"/>
</dbReference>
<sequence length="371" mass="42546">MNDAPEFIRLKRRRDEGSVNSLLIDDQKPVKRVKFVFKLTRTVEQQFYETDGQNSTPLLKLADNEHHHFVLEQNRKRRRESQDKNRGDDDARHQSFDDPLEDSSDGDGLPPEISQMLKQHLSLKGTDPDASPTTKIRKRSKRHYTGQAAPVISMPSLDYVYDIYHLEKVTEDEMSKFEKSDVGYVKIVNRDVDLIPDEETDSANAASDDQDSNEEGFYQNDYPEDEDDDRSILFGSEGEEVAADETADLIQSLYDSDRMPSSTENGIELKEQKEYIELFNQLGSSGDILNSLNAMNFVDLDDRDEDAAVLNYSDLEECCDNEDEMNDTVDDALDHEVEYARNTFFKSDVEDPLAVHRDIIFGKLQDMINKT</sequence>
<name>A0A7H9B3D1_ZYGMR</name>
<dbReference type="InterPro" id="IPR013883">
    <property type="entry name" value="TF_Iwr1_dom"/>
</dbReference>
<accession>A0A7H9B3D1</accession>
<evidence type="ECO:0000313" key="4">
    <source>
        <dbReference type="EMBL" id="QLG72459.1"/>
    </source>
</evidence>
<dbReference type="AlphaFoldDB" id="A0A7H9B3D1"/>
<evidence type="ECO:0000313" key="5">
    <source>
        <dbReference type="Proteomes" id="UP000509704"/>
    </source>
</evidence>
<protein>
    <recommendedName>
        <fullName evidence="3">Transcription factor Iwr1 domain-containing protein</fullName>
    </recommendedName>
</protein>
<evidence type="ECO:0000259" key="3">
    <source>
        <dbReference type="Pfam" id="PF08574"/>
    </source>
</evidence>
<proteinExistence type="inferred from homology"/>
<organism evidence="4 5">
    <name type="scientific">Zygotorulaspora mrakii</name>
    <name type="common">Zygosaccharomyces mrakii</name>
    <dbReference type="NCBI Taxonomy" id="42260"/>
    <lineage>
        <taxon>Eukaryota</taxon>
        <taxon>Fungi</taxon>
        <taxon>Dikarya</taxon>
        <taxon>Ascomycota</taxon>
        <taxon>Saccharomycotina</taxon>
        <taxon>Saccharomycetes</taxon>
        <taxon>Saccharomycetales</taxon>
        <taxon>Saccharomycetaceae</taxon>
        <taxon>Zygotorulaspora</taxon>
    </lineage>
</organism>
<dbReference type="Proteomes" id="UP000509704">
    <property type="component" value="Chromosome 4"/>
</dbReference>
<reference evidence="4 5" key="1">
    <citation type="submission" date="2020-07" db="EMBL/GenBank/DDBJ databases">
        <title>The yeast mating-type switching endonuclease HO is a domesticated member of an unorthodox homing genetic element family.</title>
        <authorList>
            <person name="Coughlan A.Y."/>
            <person name="Lombardi L."/>
            <person name="Braun-Galleani S."/>
            <person name="Martos A.R."/>
            <person name="Galeote V."/>
            <person name="Bigey F."/>
            <person name="Dequin S."/>
            <person name="Byrne K.P."/>
            <person name="Wolfe K.H."/>
        </authorList>
    </citation>
    <scope>NUCLEOTIDE SEQUENCE [LARGE SCALE GENOMIC DNA]</scope>
    <source>
        <strain evidence="4 5">NRRL Y-6702</strain>
    </source>
</reference>
<feature type="region of interest" description="Disordered" evidence="2">
    <location>
        <begin position="70"/>
        <end position="147"/>
    </location>
</feature>
<comment type="similarity">
    <text evidence="1">Belongs to the IWR1/SLC7A6OS family.</text>
</comment>
<dbReference type="RefSeq" id="XP_037144187.1">
    <property type="nucleotide sequence ID" value="XM_037288292.1"/>
</dbReference>
<feature type="domain" description="Transcription factor Iwr1" evidence="3">
    <location>
        <begin position="158"/>
        <end position="226"/>
    </location>
</feature>
<dbReference type="InterPro" id="IPR040150">
    <property type="entry name" value="Iwr1"/>
</dbReference>
<feature type="compositionally biased region" description="Basic and acidic residues" evidence="2">
    <location>
        <begin position="70"/>
        <end position="96"/>
    </location>
</feature>